<dbReference type="GeneID" id="20195548"/>
<evidence type="ECO:0008006" key="15">
    <source>
        <dbReference type="Google" id="ProtNLM"/>
    </source>
</evidence>
<dbReference type="SUPFAM" id="SSF47157">
    <property type="entry name" value="Mitochondrial import receptor subunit Tom20"/>
    <property type="match status" value="1"/>
</dbReference>
<dbReference type="GO" id="GO:0030943">
    <property type="term" value="F:mitochondrion targeting sequence binding"/>
    <property type="evidence" value="ECO:0000318"/>
    <property type="project" value="GO_Central"/>
</dbReference>
<name>T1EG46_HELRO</name>
<evidence type="ECO:0000313" key="14">
    <source>
        <dbReference type="Proteomes" id="UP000015101"/>
    </source>
</evidence>
<evidence type="ECO:0000256" key="6">
    <source>
        <dbReference type="ARBA" id="ARBA00022927"/>
    </source>
</evidence>
<evidence type="ECO:0000256" key="10">
    <source>
        <dbReference type="PIRNR" id="PIRNR037707"/>
    </source>
</evidence>
<keyword evidence="5 10" id="KW-1000">Mitochondrion outer membrane</keyword>
<evidence type="ECO:0000256" key="8">
    <source>
        <dbReference type="ARBA" id="ARBA00023128"/>
    </source>
</evidence>
<dbReference type="eggNOG" id="KOG4056">
    <property type="taxonomic scope" value="Eukaryota"/>
</dbReference>
<evidence type="ECO:0000313" key="13">
    <source>
        <dbReference type="EnsemblMetazoa" id="HelroP114815"/>
    </source>
</evidence>
<keyword evidence="14" id="KW-1185">Reference proteome</keyword>
<dbReference type="FunCoup" id="T1EG46">
    <property type="interactions" value="1531"/>
</dbReference>
<dbReference type="PANTHER" id="PTHR12430">
    <property type="entry name" value="MITOCHONDRIAL IMPORT RECEPTOR SUBUNIT TOM20"/>
    <property type="match status" value="1"/>
</dbReference>
<dbReference type="EMBL" id="KB097536">
    <property type="protein sequence ID" value="ESN95272.1"/>
    <property type="molecule type" value="Genomic_DNA"/>
</dbReference>
<dbReference type="PRINTS" id="PR01989">
    <property type="entry name" value="EUOM20RECPTR"/>
</dbReference>
<dbReference type="OMA" id="PPPIFQI"/>
<keyword evidence="8 10" id="KW-0496">Mitochondrion</keyword>
<dbReference type="Pfam" id="PF02064">
    <property type="entry name" value="MAS20"/>
    <property type="match status" value="1"/>
</dbReference>
<evidence type="ECO:0000256" key="3">
    <source>
        <dbReference type="ARBA" id="ARBA00022448"/>
    </source>
</evidence>
<dbReference type="InterPro" id="IPR023392">
    <property type="entry name" value="Tom20_dom_sf"/>
</dbReference>
<keyword evidence="7 11" id="KW-1133">Transmembrane helix</keyword>
<evidence type="ECO:0000256" key="1">
    <source>
        <dbReference type="ARBA" id="ARBA00004572"/>
    </source>
</evidence>
<evidence type="ECO:0000256" key="11">
    <source>
        <dbReference type="SAM" id="Phobius"/>
    </source>
</evidence>
<dbReference type="PANTHER" id="PTHR12430:SF0">
    <property type="entry name" value="TRANSLOCASE OF OUTER MITOCHONDRIAL MEMBRANE 20"/>
    <property type="match status" value="1"/>
</dbReference>
<dbReference type="GO" id="GO:0016031">
    <property type="term" value="P:tRNA import into mitochondrion"/>
    <property type="evidence" value="ECO:0000318"/>
    <property type="project" value="GO_Central"/>
</dbReference>
<dbReference type="RefSeq" id="XP_009026672.1">
    <property type="nucleotide sequence ID" value="XM_009028424.1"/>
</dbReference>
<evidence type="ECO:0000256" key="4">
    <source>
        <dbReference type="ARBA" id="ARBA00022692"/>
    </source>
</evidence>
<dbReference type="STRING" id="6412.T1EG46"/>
<keyword evidence="6" id="KW-0653">Protein transport</keyword>
<evidence type="ECO:0000256" key="9">
    <source>
        <dbReference type="ARBA" id="ARBA00023136"/>
    </source>
</evidence>
<dbReference type="InterPro" id="IPR022422">
    <property type="entry name" value="MAS20_rcpt_metazoan"/>
</dbReference>
<dbReference type="CTD" id="20195548"/>
<keyword evidence="9 10" id="KW-0472">Membrane</keyword>
<dbReference type="HOGENOM" id="CLU_100000_1_1_1"/>
<dbReference type="EMBL" id="AMQM01006901">
    <property type="status" value="NOT_ANNOTATED_CDS"/>
    <property type="molecule type" value="Genomic_DNA"/>
</dbReference>
<evidence type="ECO:0000256" key="7">
    <source>
        <dbReference type="ARBA" id="ARBA00022989"/>
    </source>
</evidence>
<dbReference type="GO" id="GO:0030150">
    <property type="term" value="P:protein import into mitochondrial matrix"/>
    <property type="evidence" value="ECO:0000318"/>
    <property type="project" value="GO_Central"/>
</dbReference>
<dbReference type="OrthoDB" id="2154253at2759"/>
<gene>
    <name evidence="13" type="primary">20195548</name>
    <name evidence="12" type="ORF">HELRODRAFT_114815</name>
</gene>
<keyword evidence="4 11" id="KW-0812">Transmembrane</keyword>
<dbReference type="InterPro" id="IPR002056">
    <property type="entry name" value="MAS20"/>
</dbReference>
<evidence type="ECO:0000256" key="2">
    <source>
        <dbReference type="ARBA" id="ARBA00005792"/>
    </source>
</evidence>
<dbReference type="GO" id="GO:0006886">
    <property type="term" value="P:intracellular protein transport"/>
    <property type="evidence" value="ECO:0007669"/>
    <property type="project" value="InterPro"/>
</dbReference>
<dbReference type="KEGG" id="hro:HELRODRAFT_114815"/>
<dbReference type="PRINTS" id="PR00351">
    <property type="entry name" value="OM20RECEPTOR"/>
</dbReference>
<protein>
    <recommendedName>
        <fullName evidence="15">Mitochondrial import receptor subunit TOM20 homolog</fullName>
    </recommendedName>
</protein>
<dbReference type="GO" id="GO:0005742">
    <property type="term" value="C:mitochondrial outer membrane translocase complex"/>
    <property type="evidence" value="ECO:0000318"/>
    <property type="project" value="GO_Central"/>
</dbReference>
<accession>T1EG46</accession>
<organism evidence="13 14">
    <name type="scientific">Helobdella robusta</name>
    <name type="common">Californian leech</name>
    <dbReference type="NCBI Taxonomy" id="6412"/>
    <lineage>
        <taxon>Eukaryota</taxon>
        <taxon>Metazoa</taxon>
        <taxon>Spiralia</taxon>
        <taxon>Lophotrochozoa</taxon>
        <taxon>Annelida</taxon>
        <taxon>Clitellata</taxon>
        <taxon>Hirudinea</taxon>
        <taxon>Rhynchobdellida</taxon>
        <taxon>Glossiphoniidae</taxon>
        <taxon>Helobdella</taxon>
    </lineage>
</organism>
<comment type="similarity">
    <text evidence="2 10">Belongs to the Tom20 family.</text>
</comment>
<comment type="subcellular location">
    <subcellularLocation>
        <location evidence="1">Mitochondrion outer membrane</location>
        <topology evidence="1">Single-pass membrane protein</topology>
    </subcellularLocation>
</comment>
<dbReference type="PIRSF" id="PIRSF037707">
    <property type="entry name" value="MAS20_rcpt"/>
    <property type="match status" value="1"/>
</dbReference>
<reference evidence="12 14" key="2">
    <citation type="journal article" date="2013" name="Nature">
        <title>Insights into bilaterian evolution from three spiralian genomes.</title>
        <authorList>
            <person name="Simakov O."/>
            <person name="Marletaz F."/>
            <person name="Cho S.J."/>
            <person name="Edsinger-Gonzales E."/>
            <person name="Havlak P."/>
            <person name="Hellsten U."/>
            <person name="Kuo D.H."/>
            <person name="Larsson T."/>
            <person name="Lv J."/>
            <person name="Arendt D."/>
            <person name="Savage R."/>
            <person name="Osoegawa K."/>
            <person name="de Jong P."/>
            <person name="Grimwood J."/>
            <person name="Chapman J.A."/>
            <person name="Shapiro H."/>
            <person name="Aerts A."/>
            <person name="Otillar R.P."/>
            <person name="Terry A.Y."/>
            <person name="Boore J.L."/>
            <person name="Grigoriev I.V."/>
            <person name="Lindberg D.R."/>
            <person name="Seaver E.C."/>
            <person name="Weisblat D.A."/>
            <person name="Putnam N.H."/>
            <person name="Rokhsar D.S."/>
        </authorList>
    </citation>
    <scope>NUCLEOTIDE SEQUENCE</scope>
</reference>
<dbReference type="GO" id="GO:0006605">
    <property type="term" value="P:protein targeting"/>
    <property type="evidence" value="ECO:0007669"/>
    <property type="project" value="InterPro"/>
</dbReference>
<feature type="transmembrane region" description="Helical" evidence="11">
    <location>
        <begin position="6"/>
        <end position="25"/>
    </location>
</feature>
<proteinExistence type="inferred from homology"/>
<evidence type="ECO:0000256" key="5">
    <source>
        <dbReference type="ARBA" id="ARBA00022787"/>
    </source>
</evidence>
<keyword evidence="3" id="KW-0813">Transport</keyword>
<evidence type="ECO:0000313" key="12">
    <source>
        <dbReference type="EMBL" id="ESN95272.1"/>
    </source>
</evidence>
<reference evidence="14" key="1">
    <citation type="submission" date="2012-12" db="EMBL/GenBank/DDBJ databases">
        <authorList>
            <person name="Hellsten U."/>
            <person name="Grimwood J."/>
            <person name="Chapman J.A."/>
            <person name="Shapiro H."/>
            <person name="Aerts A."/>
            <person name="Otillar R.P."/>
            <person name="Terry A.Y."/>
            <person name="Boore J.L."/>
            <person name="Simakov O."/>
            <person name="Marletaz F."/>
            <person name="Cho S.-J."/>
            <person name="Edsinger-Gonzales E."/>
            <person name="Havlak P."/>
            <person name="Kuo D.-H."/>
            <person name="Larsson T."/>
            <person name="Lv J."/>
            <person name="Arendt D."/>
            <person name="Savage R."/>
            <person name="Osoegawa K."/>
            <person name="de Jong P."/>
            <person name="Lindberg D.R."/>
            <person name="Seaver E.C."/>
            <person name="Weisblat D.A."/>
            <person name="Putnam N.H."/>
            <person name="Grigoriev I.V."/>
            <person name="Rokhsar D.S."/>
        </authorList>
    </citation>
    <scope>NUCLEOTIDE SEQUENCE</scope>
</reference>
<dbReference type="Proteomes" id="UP000015101">
    <property type="component" value="Unassembled WGS sequence"/>
</dbReference>
<dbReference type="AlphaFoldDB" id="T1EG46"/>
<dbReference type="EnsemblMetazoa" id="HelroT114815">
    <property type="protein sequence ID" value="HelroP114815"/>
    <property type="gene ID" value="HelroG114815"/>
</dbReference>
<sequence length="158" mass="17628">MISSNALMGLAAGAGAFVLFCFYYDHRRRSDPLYRVKLRESPLLKAKESAKKAKKVENKPDLNDPESCQKFFLREIQLGEELLSQGDIHEGIEHLANALAVCSQPQQLMSVFQQTLPPQVCQLLVAQIPIAAQRLVEGELDGTFPIHGKPKLVEDDLE</sequence>
<reference evidence="13" key="3">
    <citation type="submission" date="2015-06" db="UniProtKB">
        <authorList>
            <consortium name="EnsemblMetazoa"/>
        </authorList>
    </citation>
    <scope>IDENTIFICATION</scope>
</reference>
<dbReference type="InParanoid" id="T1EG46"/>
<dbReference type="Gene3D" id="1.20.960.10">
    <property type="entry name" value="Mitochondrial outer membrane translocase complex, subunit Tom20 domain"/>
    <property type="match status" value="1"/>
</dbReference>